<proteinExistence type="predicted"/>
<evidence type="ECO:0000313" key="3">
    <source>
        <dbReference type="Proteomes" id="UP000249547"/>
    </source>
</evidence>
<dbReference type="OrthoDB" id="214902at2"/>
<sequence>MAYNIDLATRMRKALSKHVDFEEKKMFGKLAFMVRDKLCLSVGMNKMMCRVDPALHDELIQAPGCKTVIMGGKAYPGYIYVAVENVQSAKSLDYYIGLALQFNARIT</sequence>
<dbReference type="AlphaFoldDB" id="A0A327QGM3"/>
<dbReference type="RefSeq" id="WP_111599101.1">
    <property type="nucleotide sequence ID" value="NZ_QLLL01000006.1"/>
</dbReference>
<feature type="domain" description="TfoX N-terminal" evidence="1">
    <location>
        <begin position="15"/>
        <end position="102"/>
    </location>
</feature>
<dbReference type="Proteomes" id="UP000249547">
    <property type="component" value="Unassembled WGS sequence"/>
</dbReference>
<keyword evidence="3" id="KW-1185">Reference proteome</keyword>
<organism evidence="2 3">
    <name type="scientific">Chitinophaga skermanii</name>
    <dbReference type="NCBI Taxonomy" id="331697"/>
    <lineage>
        <taxon>Bacteria</taxon>
        <taxon>Pseudomonadati</taxon>
        <taxon>Bacteroidota</taxon>
        <taxon>Chitinophagia</taxon>
        <taxon>Chitinophagales</taxon>
        <taxon>Chitinophagaceae</taxon>
        <taxon>Chitinophaga</taxon>
    </lineage>
</organism>
<protein>
    <submittedName>
        <fullName evidence="2">TfoX-like protein</fullName>
    </submittedName>
</protein>
<dbReference type="EMBL" id="QLLL01000006">
    <property type="protein sequence ID" value="RAJ02483.1"/>
    <property type="molecule type" value="Genomic_DNA"/>
</dbReference>
<dbReference type="InterPro" id="IPR007076">
    <property type="entry name" value="TfoX_N"/>
</dbReference>
<name>A0A327QGM3_9BACT</name>
<reference evidence="2 3" key="1">
    <citation type="submission" date="2018-06" db="EMBL/GenBank/DDBJ databases">
        <title>Genomic Encyclopedia of Archaeal and Bacterial Type Strains, Phase II (KMG-II): from individual species to whole genera.</title>
        <authorList>
            <person name="Goeker M."/>
        </authorList>
    </citation>
    <scope>NUCLEOTIDE SEQUENCE [LARGE SCALE GENOMIC DNA]</scope>
    <source>
        <strain evidence="2 3">DSM 23857</strain>
    </source>
</reference>
<accession>A0A327QGM3</accession>
<dbReference type="SUPFAM" id="SSF159894">
    <property type="entry name" value="YgaC/TfoX-N like"/>
    <property type="match status" value="1"/>
</dbReference>
<dbReference type="Pfam" id="PF04993">
    <property type="entry name" value="TfoX_N"/>
    <property type="match status" value="1"/>
</dbReference>
<evidence type="ECO:0000259" key="1">
    <source>
        <dbReference type="Pfam" id="PF04993"/>
    </source>
</evidence>
<gene>
    <name evidence="2" type="ORF">LX64_03501</name>
</gene>
<evidence type="ECO:0000313" key="2">
    <source>
        <dbReference type="EMBL" id="RAJ02483.1"/>
    </source>
</evidence>
<comment type="caution">
    <text evidence="2">The sequence shown here is derived from an EMBL/GenBank/DDBJ whole genome shotgun (WGS) entry which is preliminary data.</text>
</comment>